<gene>
    <name evidence="1" type="ORF">HMPREF0554_0820</name>
</gene>
<name>D0GNW7_9FUSO</name>
<dbReference type="InterPro" id="IPR037026">
    <property type="entry name" value="Vgr_OB-fold_dom_sf"/>
</dbReference>
<dbReference type="InterPro" id="IPR044033">
    <property type="entry name" value="GpV-like_apex"/>
</dbReference>
<sequence length="157" mass="16875">MNEVVPTTTLGKITRDYGDGFYAIQPLGTIKGVEWQPIPRVPMCQLGNKNINQIFPFNVGDIVPIAFLSFSQSNYLESDDEGDLDSDLTNSFADCIAFPFVVPTASNSLNADTITINGNVEQSGTLTNDETTSSGIVLTTHVHGGITKGSDKTEKAE</sequence>
<protein>
    <recommendedName>
        <fullName evidence="3">Phage-related baseplate assembly protein</fullName>
    </recommendedName>
</protein>
<dbReference type="Gene3D" id="2.40.50.230">
    <property type="entry name" value="Gp5 N-terminal domain"/>
    <property type="match status" value="1"/>
</dbReference>
<evidence type="ECO:0000313" key="2">
    <source>
        <dbReference type="Proteomes" id="UP000004226"/>
    </source>
</evidence>
<proteinExistence type="predicted"/>
<dbReference type="RefSeq" id="WP_006808193.1">
    <property type="nucleotide sequence ID" value="NZ_ADAD01000177.1"/>
</dbReference>
<keyword evidence="2" id="KW-1185">Reference proteome</keyword>
<dbReference type="AlphaFoldDB" id="D0GNW7"/>
<dbReference type="Proteomes" id="UP000004226">
    <property type="component" value="Unassembled WGS sequence"/>
</dbReference>
<dbReference type="Pfam" id="PF18946">
    <property type="entry name" value="Apex"/>
    <property type="match status" value="1"/>
</dbReference>
<evidence type="ECO:0000313" key="1">
    <source>
        <dbReference type="EMBL" id="EEY34215.1"/>
    </source>
</evidence>
<comment type="caution">
    <text evidence="1">The sequence shown here is derived from an EMBL/GenBank/DDBJ whole genome shotgun (WGS) entry which is preliminary data.</text>
</comment>
<dbReference type="EMBL" id="ADAD01000177">
    <property type="protein sequence ID" value="EEY34215.1"/>
    <property type="molecule type" value="Genomic_DNA"/>
</dbReference>
<organism evidence="1 2">
    <name type="scientific">Pseudoleptotrichia goodfellowii F0264</name>
    <dbReference type="NCBI Taxonomy" id="596323"/>
    <lineage>
        <taxon>Bacteria</taxon>
        <taxon>Fusobacteriati</taxon>
        <taxon>Fusobacteriota</taxon>
        <taxon>Fusobacteriia</taxon>
        <taxon>Fusobacteriales</taxon>
        <taxon>Leptotrichiaceae</taxon>
        <taxon>Pseudoleptotrichia</taxon>
    </lineage>
</organism>
<accession>D0GNW7</accession>
<reference evidence="1 2" key="1">
    <citation type="submission" date="2009-10" db="EMBL/GenBank/DDBJ databases">
        <authorList>
            <person name="Harkins D.M."/>
            <person name="Madupu R."/>
            <person name="Durkin A.S."/>
            <person name="Torralba M."/>
            <person name="Methe B."/>
            <person name="Sutton G.G."/>
            <person name="Strausberg R.L."/>
            <person name="Nelson K.E."/>
        </authorList>
    </citation>
    <scope>NUCLEOTIDE SEQUENCE [LARGE SCALE GENOMIC DNA]</scope>
    <source>
        <strain evidence="1 2">F0264</strain>
    </source>
</reference>
<evidence type="ECO:0008006" key="3">
    <source>
        <dbReference type="Google" id="ProtNLM"/>
    </source>
</evidence>